<protein>
    <submittedName>
        <fullName evidence="1">Transposase and inactivated derivatives</fullName>
    </submittedName>
</protein>
<sequence>MNVIYLNGQFYLNRKWFLVSNQNHINGIENLESQAKCYLRKFNGVPKVHEFYLKECRWRFNHSNLKYQVFFLKQLVKLSF</sequence>
<reference evidence="1 2" key="1">
    <citation type="submission" date="2018-06" db="EMBL/GenBank/DDBJ databases">
        <authorList>
            <consortium name="Pathogen Informatics"/>
            <person name="Doyle S."/>
        </authorList>
    </citation>
    <scope>NUCLEOTIDE SEQUENCE [LARGE SCALE GENOMIC DNA]</scope>
    <source>
        <strain evidence="1 2">NCTC10638</strain>
    </source>
</reference>
<gene>
    <name evidence="1" type="ORF">NCTC10638_00951</name>
</gene>
<proteinExistence type="predicted"/>
<organism evidence="1 2">
    <name type="scientific">Mannheimia haemolytica</name>
    <name type="common">Pasteurella haemolytica</name>
    <dbReference type="NCBI Taxonomy" id="75985"/>
    <lineage>
        <taxon>Bacteria</taxon>
        <taxon>Pseudomonadati</taxon>
        <taxon>Pseudomonadota</taxon>
        <taxon>Gammaproteobacteria</taxon>
        <taxon>Pasteurellales</taxon>
        <taxon>Pasteurellaceae</taxon>
        <taxon>Mannheimia</taxon>
    </lineage>
</organism>
<name>A0A378MU54_MANHA</name>
<evidence type="ECO:0000313" key="2">
    <source>
        <dbReference type="Proteomes" id="UP000254802"/>
    </source>
</evidence>
<dbReference type="AlphaFoldDB" id="A0A378MU54"/>
<dbReference type="Proteomes" id="UP000254802">
    <property type="component" value="Unassembled WGS sequence"/>
</dbReference>
<accession>A0A378MU54</accession>
<dbReference type="EMBL" id="UGPN01000002">
    <property type="protein sequence ID" value="STY59770.1"/>
    <property type="molecule type" value="Genomic_DNA"/>
</dbReference>
<evidence type="ECO:0000313" key="1">
    <source>
        <dbReference type="EMBL" id="STY59770.1"/>
    </source>
</evidence>